<accession>A0ABV7ALP5</accession>
<dbReference type="PANTHER" id="PTHR35371">
    <property type="entry name" value="INNER MEMBRANE PROTEIN"/>
    <property type="match status" value="1"/>
</dbReference>
<name>A0ABV7ALP5_9RHOB</name>
<protein>
    <submittedName>
        <fullName evidence="6">MAPEG family protein</fullName>
    </submittedName>
</protein>
<organism evidence="6 7">
    <name type="scientific">Acidimangrovimonas pyrenivorans</name>
    <dbReference type="NCBI Taxonomy" id="2030798"/>
    <lineage>
        <taxon>Bacteria</taxon>
        <taxon>Pseudomonadati</taxon>
        <taxon>Pseudomonadota</taxon>
        <taxon>Alphaproteobacteria</taxon>
        <taxon>Rhodobacterales</taxon>
        <taxon>Paracoccaceae</taxon>
        <taxon>Acidimangrovimonas</taxon>
    </lineage>
</organism>
<dbReference type="Gene3D" id="1.20.120.550">
    <property type="entry name" value="Membrane associated eicosanoid/glutathione metabolism-like domain"/>
    <property type="match status" value="1"/>
</dbReference>
<sequence>MFSSELDILALYGLFVCLTLLAQVTGAATQFDMGYLLSSRDEKRTLEGMVGRLDRALTNSVTAMALFAPAVLLVFAKDASSHLTLICAQVFLIARVLYVPAYVFNLVGIRTLLWLAGFATTIGLYILSLFASV</sequence>
<feature type="transmembrane region" description="Helical" evidence="5">
    <location>
        <begin position="56"/>
        <end position="76"/>
    </location>
</feature>
<evidence type="ECO:0000256" key="4">
    <source>
        <dbReference type="ARBA" id="ARBA00023136"/>
    </source>
</evidence>
<evidence type="ECO:0000256" key="2">
    <source>
        <dbReference type="ARBA" id="ARBA00022692"/>
    </source>
</evidence>
<reference evidence="7" key="1">
    <citation type="journal article" date="2019" name="Int. J. Syst. Evol. Microbiol.">
        <title>The Global Catalogue of Microorganisms (GCM) 10K type strain sequencing project: providing services to taxonomists for standard genome sequencing and annotation.</title>
        <authorList>
            <consortium name="The Broad Institute Genomics Platform"/>
            <consortium name="The Broad Institute Genome Sequencing Center for Infectious Disease"/>
            <person name="Wu L."/>
            <person name="Ma J."/>
        </authorList>
    </citation>
    <scope>NUCLEOTIDE SEQUENCE [LARGE SCALE GENOMIC DNA]</scope>
    <source>
        <strain evidence="7">KCTC 62192</strain>
    </source>
</reference>
<evidence type="ECO:0000256" key="1">
    <source>
        <dbReference type="ARBA" id="ARBA00004370"/>
    </source>
</evidence>
<dbReference type="SUPFAM" id="SSF161084">
    <property type="entry name" value="MAPEG domain-like"/>
    <property type="match status" value="1"/>
</dbReference>
<dbReference type="Proteomes" id="UP001595443">
    <property type="component" value="Unassembled WGS sequence"/>
</dbReference>
<evidence type="ECO:0000313" key="7">
    <source>
        <dbReference type="Proteomes" id="UP001595443"/>
    </source>
</evidence>
<comment type="caution">
    <text evidence="6">The sequence shown here is derived from an EMBL/GenBank/DDBJ whole genome shotgun (WGS) entry which is preliminary data.</text>
</comment>
<proteinExistence type="predicted"/>
<evidence type="ECO:0000313" key="6">
    <source>
        <dbReference type="EMBL" id="MFC2970358.1"/>
    </source>
</evidence>
<feature type="transmembrane region" description="Helical" evidence="5">
    <location>
        <begin position="111"/>
        <end position="131"/>
    </location>
</feature>
<keyword evidence="4 5" id="KW-0472">Membrane</keyword>
<evidence type="ECO:0000256" key="3">
    <source>
        <dbReference type="ARBA" id="ARBA00022989"/>
    </source>
</evidence>
<dbReference type="RefSeq" id="WP_377835238.1">
    <property type="nucleotide sequence ID" value="NZ_JBHRSK010000018.1"/>
</dbReference>
<dbReference type="EMBL" id="JBHRSK010000018">
    <property type="protein sequence ID" value="MFC2970358.1"/>
    <property type="molecule type" value="Genomic_DNA"/>
</dbReference>
<dbReference type="InterPro" id="IPR023352">
    <property type="entry name" value="MAPEG-like_dom_sf"/>
</dbReference>
<evidence type="ECO:0000256" key="5">
    <source>
        <dbReference type="SAM" id="Phobius"/>
    </source>
</evidence>
<keyword evidence="2 5" id="KW-0812">Transmembrane</keyword>
<keyword evidence="3 5" id="KW-1133">Transmembrane helix</keyword>
<dbReference type="PANTHER" id="PTHR35371:SF1">
    <property type="entry name" value="BLR7753 PROTEIN"/>
    <property type="match status" value="1"/>
</dbReference>
<keyword evidence="7" id="KW-1185">Reference proteome</keyword>
<dbReference type="Pfam" id="PF01124">
    <property type="entry name" value="MAPEG"/>
    <property type="match status" value="1"/>
</dbReference>
<comment type="subcellular location">
    <subcellularLocation>
        <location evidence="1">Membrane</location>
    </subcellularLocation>
</comment>
<gene>
    <name evidence="6" type="ORF">ACFOES_19855</name>
</gene>
<dbReference type="InterPro" id="IPR001129">
    <property type="entry name" value="Membr-assoc_MAPEG"/>
</dbReference>
<feature type="transmembrane region" description="Helical" evidence="5">
    <location>
        <begin position="83"/>
        <end position="105"/>
    </location>
</feature>